<comment type="caution">
    <text evidence="2">The sequence shown here is derived from an EMBL/GenBank/DDBJ whole genome shotgun (WGS) entry which is preliminary data.</text>
</comment>
<dbReference type="InterPro" id="IPR013096">
    <property type="entry name" value="Cupin_2"/>
</dbReference>
<evidence type="ECO:0000259" key="1">
    <source>
        <dbReference type="Pfam" id="PF07883"/>
    </source>
</evidence>
<organism evidence="2 3">
    <name type="scientific">Amphibacillus indicireducens</name>
    <dbReference type="NCBI Taxonomy" id="1076330"/>
    <lineage>
        <taxon>Bacteria</taxon>
        <taxon>Bacillati</taxon>
        <taxon>Bacillota</taxon>
        <taxon>Bacilli</taxon>
        <taxon>Bacillales</taxon>
        <taxon>Bacillaceae</taxon>
        <taxon>Amphibacillus</taxon>
    </lineage>
</organism>
<reference evidence="3" key="1">
    <citation type="journal article" date="2019" name="Int. J. Syst. Evol. Microbiol.">
        <title>The Global Catalogue of Microorganisms (GCM) 10K type strain sequencing project: providing services to taxonomists for standard genome sequencing and annotation.</title>
        <authorList>
            <consortium name="The Broad Institute Genomics Platform"/>
            <consortium name="The Broad Institute Genome Sequencing Center for Infectious Disease"/>
            <person name="Wu L."/>
            <person name="Ma J."/>
        </authorList>
    </citation>
    <scope>NUCLEOTIDE SEQUENCE [LARGE SCALE GENOMIC DNA]</scope>
    <source>
        <strain evidence="3">JCM 17250</strain>
    </source>
</reference>
<dbReference type="Gene3D" id="2.60.120.10">
    <property type="entry name" value="Jelly Rolls"/>
    <property type="match status" value="1"/>
</dbReference>
<evidence type="ECO:0000313" key="2">
    <source>
        <dbReference type="EMBL" id="GAA4080896.1"/>
    </source>
</evidence>
<dbReference type="InterPro" id="IPR052538">
    <property type="entry name" value="Flavonoid_dioxygenase-like"/>
</dbReference>
<feature type="domain" description="Cupin type-2" evidence="1">
    <location>
        <begin position="84"/>
        <end position="159"/>
    </location>
</feature>
<dbReference type="Proteomes" id="UP001501734">
    <property type="component" value="Unassembled WGS sequence"/>
</dbReference>
<accession>A0ABP7W4X4</accession>
<gene>
    <name evidence="2" type="ORF">GCM10022410_25840</name>
</gene>
<dbReference type="SUPFAM" id="SSF51182">
    <property type="entry name" value="RmlC-like cupins"/>
    <property type="match status" value="1"/>
</dbReference>
<keyword evidence="3" id="KW-1185">Reference proteome</keyword>
<evidence type="ECO:0000313" key="3">
    <source>
        <dbReference type="Proteomes" id="UP001501734"/>
    </source>
</evidence>
<dbReference type="Pfam" id="PF07883">
    <property type="entry name" value="Cupin_2"/>
    <property type="match status" value="1"/>
</dbReference>
<sequence>MNHYHWPYYYNYPAFNTAMQQNWWSYPLGIEHQDLTTYIVSNDQHPFSKDQGRKPSVINISQATKQNKTFRTAIWTGKYLQVTLMSIEVGDEIGLEIHSNHDQFLRIEAGNGLVLMGDNKEQLIFQRRVESDSAVMVPAGKWHNIKNTGNQPLKLYSIYAPAEHELGTVHQTKAEAIKESGHY</sequence>
<proteinExistence type="predicted"/>
<protein>
    <submittedName>
        <fullName evidence="2">Cupin domain-containing protein</fullName>
    </submittedName>
</protein>
<dbReference type="PANTHER" id="PTHR43346:SF1">
    <property type="entry name" value="QUERCETIN 2,3-DIOXYGENASE-RELATED"/>
    <property type="match status" value="1"/>
</dbReference>
<dbReference type="InterPro" id="IPR011051">
    <property type="entry name" value="RmlC_Cupin_sf"/>
</dbReference>
<dbReference type="EMBL" id="BAABDL010000155">
    <property type="protein sequence ID" value="GAA4080896.1"/>
    <property type="molecule type" value="Genomic_DNA"/>
</dbReference>
<name>A0ABP7W4X4_9BACI</name>
<dbReference type="PANTHER" id="PTHR43346">
    <property type="entry name" value="LIGAND BINDING DOMAIN PROTEIN, PUTATIVE (AFU_ORTHOLOGUE AFUA_6G14370)-RELATED"/>
    <property type="match status" value="1"/>
</dbReference>
<dbReference type="CDD" id="cd02223">
    <property type="entry name" value="cupin_Bh2720-like"/>
    <property type="match status" value="1"/>
</dbReference>
<dbReference type="InterPro" id="IPR014710">
    <property type="entry name" value="RmlC-like_jellyroll"/>
</dbReference>